<feature type="region of interest" description="Disordered" evidence="1">
    <location>
        <begin position="85"/>
        <end position="142"/>
    </location>
</feature>
<evidence type="ECO:0000313" key="3">
    <source>
        <dbReference type="Proteomes" id="UP001454036"/>
    </source>
</evidence>
<evidence type="ECO:0000313" key="2">
    <source>
        <dbReference type="EMBL" id="GAA0144430.1"/>
    </source>
</evidence>
<protein>
    <submittedName>
        <fullName evidence="2">Uncharacterized protein</fullName>
    </submittedName>
</protein>
<dbReference type="EMBL" id="BAABME010000644">
    <property type="protein sequence ID" value="GAA0144430.1"/>
    <property type="molecule type" value="Genomic_DNA"/>
</dbReference>
<organism evidence="2 3">
    <name type="scientific">Lithospermum erythrorhizon</name>
    <name type="common">Purple gromwell</name>
    <name type="synonym">Lithospermum officinale var. erythrorhizon</name>
    <dbReference type="NCBI Taxonomy" id="34254"/>
    <lineage>
        <taxon>Eukaryota</taxon>
        <taxon>Viridiplantae</taxon>
        <taxon>Streptophyta</taxon>
        <taxon>Embryophyta</taxon>
        <taxon>Tracheophyta</taxon>
        <taxon>Spermatophyta</taxon>
        <taxon>Magnoliopsida</taxon>
        <taxon>eudicotyledons</taxon>
        <taxon>Gunneridae</taxon>
        <taxon>Pentapetalae</taxon>
        <taxon>asterids</taxon>
        <taxon>lamiids</taxon>
        <taxon>Boraginales</taxon>
        <taxon>Boraginaceae</taxon>
        <taxon>Boraginoideae</taxon>
        <taxon>Lithospermeae</taxon>
        <taxon>Lithospermum</taxon>
    </lineage>
</organism>
<evidence type="ECO:0000256" key="1">
    <source>
        <dbReference type="SAM" id="MobiDB-lite"/>
    </source>
</evidence>
<feature type="compositionally biased region" description="Basic and acidic residues" evidence="1">
    <location>
        <begin position="105"/>
        <end position="120"/>
    </location>
</feature>
<dbReference type="AlphaFoldDB" id="A0AAV3NYD4"/>
<feature type="compositionally biased region" description="Basic and acidic residues" evidence="1">
    <location>
        <begin position="85"/>
        <end position="94"/>
    </location>
</feature>
<gene>
    <name evidence="2" type="ORF">LIER_04877</name>
</gene>
<reference evidence="2 3" key="1">
    <citation type="submission" date="2024-01" db="EMBL/GenBank/DDBJ databases">
        <title>The complete chloroplast genome sequence of Lithospermum erythrorhizon: insights into the phylogenetic relationship among Boraginaceae species and the maternal lineages of purple gromwells.</title>
        <authorList>
            <person name="Okada T."/>
            <person name="Watanabe K."/>
        </authorList>
    </citation>
    <scope>NUCLEOTIDE SEQUENCE [LARGE SCALE GENOMIC DNA]</scope>
</reference>
<proteinExistence type="predicted"/>
<keyword evidence="3" id="KW-1185">Reference proteome</keyword>
<dbReference type="Proteomes" id="UP001454036">
    <property type="component" value="Unassembled WGS sequence"/>
</dbReference>
<sequence>MDEQGISSIFADRLNPSLCDRRVYVRECSYAKVASHVPRLESLATHPNDVSSDDESSLFANSPIPQVTVENKVVSKITQTNDDVKAYDPIKDKMSQSSENQMDNYELRPRNDPKHTECSRAGEMSLLPVGEKIPQESALPVT</sequence>
<name>A0AAV3NYD4_LITER</name>
<comment type="caution">
    <text evidence="2">The sequence shown here is derived from an EMBL/GenBank/DDBJ whole genome shotgun (WGS) entry which is preliminary data.</text>
</comment>
<feature type="region of interest" description="Disordered" evidence="1">
    <location>
        <begin position="44"/>
        <end position="63"/>
    </location>
</feature>
<accession>A0AAV3NYD4</accession>